<evidence type="ECO:0000256" key="4">
    <source>
        <dbReference type="SAM" id="MobiDB-lite"/>
    </source>
</evidence>
<evidence type="ECO:0000256" key="1">
    <source>
        <dbReference type="ARBA" id="ARBA00004123"/>
    </source>
</evidence>
<evidence type="ECO:0000256" key="3">
    <source>
        <dbReference type="ARBA" id="ARBA00023242"/>
    </source>
</evidence>
<organism evidence="5 6">
    <name type="scientific">Phanerochaete sordida</name>
    <dbReference type="NCBI Taxonomy" id="48140"/>
    <lineage>
        <taxon>Eukaryota</taxon>
        <taxon>Fungi</taxon>
        <taxon>Dikarya</taxon>
        <taxon>Basidiomycota</taxon>
        <taxon>Agaricomycotina</taxon>
        <taxon>Agaricomycetes</taxon>
        <taxon>Polyporales</taxon>
        <taxon>Phanerochaetaceae</taxon>
        <taxon>Phanerochaete</taxon>
    </lineage>
</organism>
<keyword evidence="6" id="KW-1185">Reference proteome</keyword>
<reference evidence="5 6" key="1">
    <citation type="submission" date="2021-08" db="EMBL/GenBank/DDBJ databases">
        <title>Draft Genome Sequence of Phanerochaete sordida strain YK-624.</title>
        <authorList>
            <person name="Mori T."/>
            <person name="Dohra H."/>
            <person name="Suzuki T."/>
            <person name="Kawagishi H."/>
            <person name="Hirai H."/>
        </authorList>
    </citation>
    <scope>NUCLEOTIDE SEQUENCE [LARGE SCALE GENOMIC DNA]</scope>
    <source>
        <strain evidence="5 6">YK-624</strain>
    </source>
</reference>
<dbReference type="EMBL" id="BPQB01000102">
    <property type="protein sequence ID" value="GJE99145.1"/>
    <property type="molecule type" value="Genomic_DNA"/>
</dbReference>
<name>A0A9P3LL88_9APHY</name>
<comment type="similarity">
    <text evidence="2">Belongs to the NOC2 family.</text>
</comment>
<feature type="region of interest" description="Disordered" evidence="4">
    <location>
        <begin position="1"/>
        <end position="124"/>
    </location>
</feature>
<protein>
    <submittedName>
        <fullName evidence="5">Noc2 domain-containing protein</fullName>
    </submittedName>
</protein>
<evidence type="ECO:0000313" key="6">
    <source>
        <dbReference type="Proteomes" id="UP000703269"/>
    </source>
</evidence>
<dbReference type="PANTHER" id="PTHR12687:SF4">
    <property type="entry name" value="NUCLEOLAR COMPLEX PROTEIN 2 HOMOLOG"/>
    <property type="match status" value="1"/>
</dbReference>
<gene>
    <name evidence="5" type="ORF">PsYK624_153920</name>
</gene>
<comment type="subcellular location">
    <subcellularLocation>
        <location evidence="1">Nucleus</location>
    </subcellularLocation>
</comment>
<keyword evidence="3" id="KW-0539">Nucleus</keyword>
<dbReference type="InterPro" id="IPR005343">
    <property type="entry name" value="Noc2"/>
</dbReference>
<sequence length="705" mass="79511">MGKKATKATRKFAASGQLKKQIQQRRKVQDFKRKAERRKTGSRKGKEREGAAPAGDEKEGDDEEVDEASGKFKGMSVDDFLGGSFMEGDDDDEEMADAADSDEEDEDEDKDGIDDDESFASIDDLDDDEGAAHLQELSKLAEKDPEFFKYLQENDKELLDFDPSAMQADDEEDEDGAEEDEDEEMVSVPTLTKNILQKWQKAILEQRSLRALRKLLIAFRSAVHMNEEDQVVAWSIDDSAVYNKLITTAFKYTPVILAHHCPYKTLPEGRFKGPTQNHKWKTLQKLILSYFHNVMHLLSQLTDDDILVMALEETAKLVPYVTSSRKAVKVYLKTCLELWSTAEDKVRIAAFLSVRKLASSTDTSLLDIALKNTYLTLVRACKQTSAHTLPSINLMKNSASELYTIDHATSYPHAFGYIRQLAILLRNSMKQMTKESYKQVYNWQYVHCVDFWAIVLARACDRQKELERGAESELRPLIYPLVQVSQGAIKLIPNARSYPYHLHLSRSLLHLSQHTHTYIPLAPTLIPMVVAPLTGSFGKGGSLRPLDLETTLRAPQQYLRTRVYGEGVVDEACFVLAEYLASAPVHASVAFPEITVPILAALRHAVKAAHKPAKGAKGKGRGKEAGTVKTLVDRVEESARWVEERRRGVAFAPGKLDEVHRWESSVKVEETPLGKFVRVQRKAREKRRKLMEKARDGEGEVLDED</sequence>
<feature type="compositionally biased region" description="Acidic residues" evidence="4">
    <location>
        <begin position="58"/>
        <end position="67"/>
    </location>
</feature>
<proteinExistence type="inferred from homology"/>
<evidence type="ECO:0000256" key="2">
    <source>
        <dbReference type="ARBA" id="ARBA00005907"/>
    </source>
</evidence>
<dbReference type="Pfam" id="PF03715">
    <property type="entry name" value="Noc2"/>
    <property type="match status" value="1"/>
</dbReference>
<dbReference type="GO" id="GO:0005654">
    <property type="term" value="C:nucleoplasm"/>
    <property type="evidence" value="ECO:0007669"/>
    <property type="project" value="TreeGrafter"/>
</dbReference>
<feature type="compositionally biased region" description="Acidic residues" evidence="4">
    <location>
        <begin position="87"/>
        <end position="124"/>
    </location>
</feature>
<dbReference type="GO" id="GO:0030691">
    <property type="term" value="C:Noc2p-Noc3p complex"/>
    <property type="evidence" value="ECO:0007669"/>
    <property type="project" value="TreeGrafter"/>
</dbReference>
<dbReference type="PANTHER" id="PTHR12687">
    <property type="entry name" value="NUCLEOLAR COMPLEX 2 AND RAD4-RELATED"/>
    <property type="match status" value="1"/>
</dbReference>
<feature type="compositionally biased region" description="Basic residues" evidence="4">
    <location>
        <begin position="34"/>
        <end position="43"/>
    </location>
</feature>
<comment type="caution">
    <text evidence="5">The sequence shown here is derived from an EMBL/GenBank/DDBJ whole genome shotgun (WGS) entry which is preliminary data.</text>
</comment>
<dbReference type="AlphaFoldDB" id="A0A9P3LL88"/>
<dbReference type="OrthoDB" id="10266662at2759"/>
<dbReference type="GO" id="GO:0030690">
    <property type="term" value="C:Noc1p-Noc2p complex"/>
    <property type="evidence" value="ECO:0007669"/>
    <property type="project" value="TreeGrafter"/>
</dbReference>
<dbReference type="Proteomes" id="UP000703269">
    <property type="component" value="Unassembled WGS sequence"/>
</dbReference>
<accession>A0A9P3LL88</accession>
<feature type="region of interest" description="Disordered" evidence="4">
    <location>
        <begin position="684"/>
        <end position="705"/>
    </location>
</feature>
<evidence type="ECO:0000313" key="5">
    <source>
        <dbReference type="EMBL" id="GJE99145.1"/>
    </source>
</evidence>
<feature type="compositionally biased region" description="Acidic residues" evidence="4">
    <location>
        <begin position="168"/>
        <end position="185"/>
    </location>
</feature>
<feature type="region of interest" description="Disordered" evidence="4">
    <location>
        <begin position="165"/>
        <end position="187"/>
    </location>
</feature>
<dbReference type="GO" id="GO:0042273">
    <property type="term" value="P:ribosomal large subunit biogenesis"/>
    <property type="evidence" value="ECO:0007669"/>
    <property type="project" value="TreeGrafter"/>
</dbReference>
<feature type="compositionally biased region" description="Basic residues" evidence="4">
    <location>
        <begin position="1"/>
        <end position="10"/>
    </location>
</feature>
<dbReference type="GO" id="GO:0005730">
    <property type="term" value="C:nucleolus"/>
    <property type="evidence" value="ECO:0007669"/>
    <property type="project" value="TreeGrafter"/>
</dbReference>